<organism evidence="2 3">
    <name type="scientific">Varroa destructor</name>
    <name type="common">Honeybee mite</name>
    <dbReference type="NCBI Taxonomy" id="109461"/>
    <lineage>
        <taxon>Eukaryota</taxon>
        <taxon>Metazoa</taxon>
        <taxon>Ecdysozoa</taxon>
        <taxon>Arthropoda</taxon>
        <taxon>Chelicerata</taxon>
        <taxon>Arachnida</taxon>
        <taxon>Acari</taxon>
        <taxon>Parasitiformes</taxon>
        <taxon>Mesostigmata</taxon>
        <taxon>Gamasina</taxon>
        <taxon>Dermanyssoidea</taxon>
        <taxon>Varroidae</taxon>
        <taxon>Varroa</taxon>
    </lineage>
</organism>
<dbReference type="SUPFAM" id="SSF57845">
    <property type="entry name" value="B-box zinc-binding domain"/>
    <property type="match status" value="1"/>
</dbReference>
<evidence type="ECO:0000313" key="3">
    <source>
        <dbReference type="Proteomes" id="UP000594260"/>
    </source>
</evidence>
<proteinExistence type="predicted"/>
<dbReference type="InterPro" id="IPR044553">
    <property type="entry name" value="Bbox1_ANCHR"/>
</dbReference>
<reference evidence="2" key="1">
    <citation type="submission" date="2021-01" db="UniProtKB">
        <authorList>
            <consortium name="EnsemblMetazoa"/>
        </authorList>
    </citation>
    <scope>IDENTIFICATION</scope>
</reference>
<dbReference type="EnsemblMetazoa" id="XM_022796580">
    <property type="protein sequence ID" value="XP_022652315"/>
    <property type="gene ID" value="LOC111246649"/>
</dbReference>
<name>A0A7M7JHR4_VARDE</name>
<feature type="region of interest" description="Disordered" evidence="1">
    <location>
        <begin position="58"/>
        <end position="84"/>
    </location>
</feature>
<dbReference type="GO" id="GO:0044878">
    <property type="term" value="P:mitotic cytokinesis checkpoint signaling"/>
    <property type="evidence" value="ECO:0007669"/>
    <property type="project" value="TreeGrafter"/>
</dbReference>
<dbReference type="AlphaFoldDB" id="A0A7M7JHR4"/>
<evidence type="ECO:0000313" key="2">
    <source>
        <dbReference type="EnsemblMetazoa" id="XP_022652315"/>
    </source>
</evidence>
<dbReference type="PANTHER" id="PTHR46603:SF1">
    <property type="entry name" value="ABSCISSION_NOCUT CHECKPOINT REGULATOR"/>
    <property type="match status" value="1"/>
</dbReference>
<dbReference type="GO" id="GO:0005813">
    <property type="term" value="C:centrosome"/>
    <property type="evidence" value="ECO:0007669"/>
    <property type="project" value="TreeGrafter"/>
</dbReference>
<dbReference type="GO" id="GO:0032266">
    <property type="term" value="F:phosphatidylinositol-3-phosphate binding"/>
    <property type="evidence" value="ECO:0007669"/>
    <property type="project" value="TreeGrafter"/>
</dbReference>
<protein>
    <submittedName>
        <fullName evidence="2">Uncharacterized protein</fullName>
    </submittedName>
</protein>
<evidence type="ECO:0000256" key="1">
    <source>
        <dbReference type="SAM" id="MobiDB-lite"/>
    </source>
</evidence>
<accession>A0A7M7JHR4</accession>
<dbReference type="CDD" id="cd19817">
    <property type="entry name" value="Bbox1_ANCHR-like"/>
    <property type="match status" value="1"/>
</dbReference>
<dbReference type="PANTHER" id="PTHR46603">
    <property type="entry name" value="ABSCISSION/NOCUT CHECKPOINT REGULATOR"/>
    <property type="match status" value="1"/>
</dbReference>
<dbReference type="Proteomes" id="UP000594260">
    <property type="component" value="Unplaced"/>
</dbReference>
<dbReference type="GO" id="GO:0009838">
    <property type="term" value="P:abscission"/>
    <property type="evidence" value="ECO:0007669"/>
    <property type="project" value="TreeGrafter"/>
</dbReference>
<dbReference type="GeneID" id="111246649"/>
<dbReference type="GO" id="GO:0032154">
    <property type="term" value="C:cleavage furrow"/>
    <property type="evidence" value="ECO:0007669"/>
    <property type="project" value="TreeGrafter"/>
</dbReference>
<dbReference type="Pfam" id="PF22586">
    <property type="entry name" value="ANCHR-like_BBOX"/>
    <property type="match status" value="1"/>
</dbReference>
<dbReference type="GO" id="GO:0030496">
    <property type="term" value="C:midbody"/>
    <property type="evidence" value="ECO:0007669"/>
    <property type="project" value="TreeGrafter"/>
</dbReference>
<dbReference type="RefSeq" id="XP_022652315.1">
    <property type="nucleotide sequence ID" value="XM_022796580.1"/>
</dbReference>
<sequence length="225" mass="25735">MFELFHAHCGFWWTQKKAYPSGGSSYSVQASSTAEAGTSRVVSYEKEIKQRLAKLRGEDLNENGEGQHSILFSPRSHKSSQEQQNDLLASTMATVDIEKKNSPEDDISRRLENLRKDCPIDLIPRGRDMISTDAGEMSTADLVKRLIKETELEMRTEDLVKDKIADHIPEPPNTAELDELPWCVICNEDAALRCIDCDDDLYCRHCFTEFHDRFNPHQTKPFKNE</sequence>
<keyword evidence="3" id="KW-1185">Reference proteome</keyword>